<dbReference type="GO" id="GO:0006508">
    <property type="term" value="P:proteolysis"/>
    <property type="evidence" value="ECO:0007669"/>
    <property type="project" value="InterPro"/>
</dbReference>
<dbReference type="GO" id="GO:0004190">
    <property type="term" value="F:aspartic-type endopeptidase activity"/>
    <property type="evidence" value="ECO:0007669"/>
    <property type="project" value="InterPro"/>
</dbReference>
<dbReference type="AlphaFoldDB" id="G7YJH2"/>
<keyword evidence="1" id="KW-0378">Hydrolase</keyword>
<feature type="domain" description="Peptidase A2" evidence="3">
    <location>
        <begin position="72"/>
        <end position="149"/>
    </location>
</feature>
<evidence type="ECO:0000313" key="5">
    <source>
        <dbReference type="Proteomes" id="UP000008909"/>
    </source>
</evidence>
<feature type="compositionally biased region" description="Basic and acidic residues" evidence="2">
    <location>
        <begin position="22"/>
        <end position="32"/>
    </location>
</feature>
<proteinExistence type="predicted"/>
<feature type="region of interest" description="Disordered" evidence="2">
    <location>
        <begin position="1"/>
        <end position="45"/>
    </location>
</feature>
<organism evidence="4 5">
    <name type="scientific">Clonorchis sinensis</name>
    <name type="common">Chinese liver fluke</name>
    <dbReference type="NCBI Taxonomy" id="79923"/>
    <lineage>
        <taxon>Eukaryota</taxon>
        <taxon>Metazoa</taxon>
        <taxon>Spiralia</taxon>
        <taxon>Lophotrochozoa</taxon>
        <taxon>Platyhelminthes</taxon>
        <taxon>Trematoda</taxon>
        <taxon>Digenea</taxon>
        <taxon>Opisthorchiida</taxon>
        <taxon>Opisthorchiata</taxon>
        <taxon>Opisthorchiidae</taxon>
        <taxon>Clonorchis</taxon>
    </lineage>
</organism>
<dbReference type="InterPro" id="IPR021109">
    <property type="entry name" value="Peptidase_aspartic_dom_sf"/>
</dbReference>
<accession>G7YJH2</accession>
<reference key="2">
    <citation type="submission" date="2011-10" db="EMBL/GenBank/DDBJ databases">
        <title>The genome and transcriptome sequence of Clonorchis sinensis provide insights into the carcinogenic liver fluke.</title>
        <authorList>
            <person name="Wang X."/>
            <person name="Huang Y."/>
            <person name="Chen W."/>
            <person name="Liu H."/>
            <person name="Guo L."/>
            <person name="Chen Y."/>
            <person name="Luo F."/>
            <person name="Zhou W."/>
            <person name="Sun J."/>
            <person name="Mao Q."/>
            <person name="Liang P."/>
            <person name="Zhou C."/>
            <person name="Tian Y."/>
            <person name="Men J."/>
            <person name="Lv X."/>
            <person name="Huang L."/>
            <person name="Zhou J."/>
            <person name="Hu Y."/>
            <person name="Li R."/>
            <person name="Zhang F."/>
            <person name="Lei H."/>
            <person name="Li X."/>
            <person name="Hu X."/>
            <person name="Liang C."/>
            <person name="Xu J."/>
            <person name="Wu Z."/>
            <person name="Yu X."/>
        </authorList>
    </citation>
    <scope>NUCLEOTIDE SEQUENCE</scope>
    <source>
        <strain>Henan</strain>
    </source>
</reference>
<sequence>MASFTPLSTPEPQVQQVQSKGSQKECCRDNFRSSRKHRPDKRTRTGAMTATFRMKSPSRRKFVTVCINGTQVTPQLDTGSDLTLISKQTWDMIGRPLVEHTKCIVRNASGGSLKLTGKLNCSVTFKGIHLNGTCYLANYTGLDLLGLDQINEPQLLDHPSMPFLTKQLQMALIRAREHHVLSQYSNVIGCRKPPWLEGAGNKA</sequence>
<keyword evidence="5" id="KW-1185">Reference proteome</keyword>
<dbReference type="Proteomes" id="UP000008909">
    <property type="component" value="Unassembled WGS sequence"/>
</dbReference>
<dbReference type="PANTHER" id="PTHR36943">
    <property type="entry name" value="CCHC-TYPE DOMAIN-CONTAINING PROTEIN"/>
    <property type="match status" value="1"/>
</dbReference>
<name>G7YJH2_CLOSI</name>
<dbReference type="Gene3D" id="2.40.70.10">
    <property type="entry name" value="Acid Proteases"/>
    <property type="match status" value="1"/>
</dbReference>
<dbReference type="InterPro" id="IPR001995">
    <property type="entry name" value="Peptidase_A2_cat"/>
</dbReference>
<evidence type="ECO:0000259" key="3">
    <source>
        <dbReference type="PROSITE" id="PS50175"/>
    </source>
</evidence>
<gene>
    <name evidence="4" type="ORF">CLF_109535</name>
</gene>
<dbReference type="EMBL" id="DF143419">
    <property type="protein sequence ID" value="GAA53105.1"/>
    <property type="molecule type" value="Genomic_DNA"/>
</dbReference>
<evidence type="ECO:0000256" key="2">
    <source>
        <dbReference type="SAM" id="MobiDB-lite"/>
    </source>
</evidence>
<dbReference type="PANTHER" id="PTHR36943:SF1">
    <property type="entry name" value="CCHC-TYPE DOMAIN-CONTAINING PROTEIN"/>
    <property type="match status" value="1"/>
</dbReference>
<evidence type="ECO:0000313" key="4">
    <source>
        <dbReference type="EMBL" id="GAA53105.1"/>
    </source>
</evidence>
<protein>
    <recommendedName>
        <fullName evidence="3">Peptidase A2 domain-containing protein</fullName>
    </recommendedName>
</protein>
<dbReference type="SUPFAM" id="SSF50630">
    <property type="entry name" value="Acid proteases"/>
    <property type="match status" value="1"/>
</dbReference>
<feature type="compositionally biased region" description="Polar residues" evidence="2">
    <location>
        <begin position="1"/>
        <end position="12"/>
    </location>
</feature>
<evidence type="ECO:0000256" key="1">
    <source>
        <dbReference type="ARBA" id="ARBA00022801"/>
    </source>
</evidence>
<dbReference type="Pfam" id="PF13975">
    <property type="entry name" value="gag-asp_proteas"/>
    <property type="match status" value="1"/>
</dbReference>
<dbReference type="PROSITE" id="PS50175">
    <property type="entry name" value="ASP_PROT_RETROV"/>
    <property type="match status" value="1"/>
</dbReference>
<reference evidence="4" key="1">
    <citation type="journal article" date="2011" name="Genome Biol.">
        <title>The draft genome of the carcinogenic human liver fluke Clonorchis sinensis.</title>
        <authorList>
            <person name="Wang X."/>
            <person name="Chen W."/>
            <person name="Huang Y."/>
            <person name="Sun J."/>
            <person name="Men J."/>
            <person name="Liu H."/>
            <person name="Luo F."/>
            <person name="Guo L."/>
            <person name="Lv X."/>
            <person name="Deng C."/>
            <person name="Zhou C."/>
            <person name="Fan Y."/>
            <person name="Li X."/>
            <person name="Huang L."/>
            <person name="Hu Y."/>
            <person name="Liang C."/>
            <person name="Hu X."/>
            <person name="Xu J."/>
            <person name="Yu X."/>
        </authorList>
    </citation>
    <scope>NUCLEOTIDE SEQUENCE [LARGE SCALE GENOMIC DNA]</scope>
    <source>
        <strain evidence="4">Henan</strain>
    </source>
</reference>